<protein>
    <recommendedName>
        <fullName evidence="1">DUF3291 domain-containing protein</fullName>
    </recommendedName>
</protein>
<comment type="caution">
    <text evidence="2">The sequence shown here is derived from an EMBL/GenBank/DDBJ whole genome shotgun (WGS) entry which is preliminary data.</text>
</comment>
<dbReference type="AlphaFoldDB" id="A0A919S9G6"/>
<evidence type="ECO:0000259" key="1">
    <source>
        <dbReference type="Pfam" id="PF11695"/>
    </source>
</evidence>
<evidence type="ECO:0000313" key="3">
    <source>
        <dbReference type="Proteomes" id="UP000681340"/>
    </source>
</evidence>
<dbReference type="EMBL" id="BOQL01000021">
    <property type="protein sequence ID" value="GIM67227.1"/>
    <property type="molecule type" value="Genomic_DNA"/>
</dbReference>
<accession>A0A919S9G6</accession>
<reference evidence="2" key="1">
    <citation type="submission" date="2021-03" db="EMBL/GenBank/DDBJ databases">
        <title>Whole genome shotgun sequence of Actinoplanes auranticolor NBRC 12245.</title>
        <authorList>
            <person name="Komaki H."/>
            <person name="Tamura T."/>
        </authorList>
    </citation>
    <scope>NUCLEOTIDE SEQUENCE</scope>
    <source>
        <strain evidence="2">NBRC 12245</strain>
    </source>
</reference>
<sequence length="159" mass="17714">MLLGMTSAFHLAQFNVARLRAPLTDPSIAEFVAGLDIINALADAAPGFVWRLAEGPDGDATTVRPLAEDIIVTMSVWDSVESLRAFSYQSAHLDYLRRRRDWFLPHDLPASLVLWWVPTGHLPTVEEACERLDLVAAGPSPEAFTFRRTFPAPELTTRR</sequence>
<keyword evidence="3" id="KW-1185">Reference proteome</keyword>
<dbReference type="InterPro" id="IPR021708">
    <property type="entry name" value="DUF3291"/>
</dbReference>
<dbReference type="Proteomes" id="UP000681340">
    <property type="component" value="Unassembled WGS sequence"/>
</dbReference>
<name>A0A919S9G6_9ACTN</name>
<gene>
    <name evidence="2" type="ORF">Aau02nite_26480</name>
</gene>
<evidence type="ECO:0000313" key="2">
    <source>
        <dbReference type="EMBL" id="GIM67227.1"/>
    </source>
</evidence>
<organism evidence="2 3">
    <name type="scientific">Actinoplanes auranticolor</name>
    <dbReference type="NCBI Taxonomy" id="47988"/>
    <lineage>
        <taxon>Bacteria</taxon>
        <taxon>Bacillati</taxon>
        <taxon>Actinomycetota</taxon>
        <taxon>Actinomycetes</taxon>
        <taxon>Micromonosporales</taxon>
        <taxon>Micromonosporaceae</taxon>
        <taxon>Actinoplanes</taxon>
    </lineage>
</organism>
<proteinExistence type="predicted"/>
<dbReference type="Pfam" id="PF11695">
    <property type="entry name" value="DUF3291"/>
    <property type="match status" value="1"/>
</dbReference>
<feature type="domain" description="DUF3291" evidence="1">
    <location>
        <begin position="11"/>
        <end position="148"/>
    </location>
</feature>
<dbReference type="SUPFAM" id="SSF54909">
    <property type="entry name" value="Dimeric alpha+beta barrel"/>
    <property type="match status" value="1"/>
</dbReference>
<dbReference type="InterPro" id="IPR011008">
    <property type="entry name" value="Dimeric_a/b-barrel"/>
</dbReference>